<evidence type="ECO:0000313" key="3">
    <source>
        <dbReference type="Proteomes" id="UP000827092"/>
    </source>
</evidence>
<dbReference type="Proteomes" id="UP000827092">
    <property type="component" value="Unassembled WGS sequence"/>
</dbReference>
<gene>
    <name evidence="2" type="ORF">JTE90_001112</name>
</gene>
<proteinExistence type="predicted"/>
<dbReference type="PROSITE" id="PS51257">
    <property type="entry name" value="PROKAR_LIPOPROTEIN"/>
    <property type="match status" value="1"/>
</dbReference>
<feature type="signal peptide" evidence="1">
    <location>
        <begin position="1"/>
        <end position="24"/>
    </location>
</feature>
<evidence type="ECO:0000313" key="2">
    <source>
        <dbReference type="EMBL" id="KAG8195874.1"/>
    </source>
</evidence>
<keyword evidence="3" id="KW-1185">Reference proteome</keyword>
<keyword evidence="1" id="KW-0732">Signal</keyword>
<feature type="chain" id="PRO_5043372475" evidence="1">
    <location>
        <begin position="25"/>
        <end position="88"/>
    </location>
</feature>
<name>A0AAV6VGS9_9ARAC</name>
<protein>
    <submittedName>
        <fullName evidence="2">Uncharacterized protein</fullName>
    </submittedName>
</protein>
<comment type="caution">
    <text evidence="2">The sequence shown here is derived from an EMBL/GenBank/DDBJ whole genome shotgun (WGS) entry which is preliminary data.</text>
</comment>
<reference evidence="2 3" key="1">
    <citation type="journal article" date="2022" name="Nat. Ecol. Evol.">
        <title>A masculinizing supergene underlies an exaggerated male reproductive morph in a spider.</title>
        <authorList>
            <person name="Hendrickx F."/>
            <person name="De Corte Z."/>
            <person name="Sonet G."/>
            <person name="Van Belleghem S.M."/>
            <person name="Kostlbacher S."/>
            <person name="Vangestel C."/>
        </authorList>
    </citation>
    <scope>NUCLEOTIDE SEQUENCE [LARGE SCALE GENOMIC DNA]</scope>
    <source>
        <strain evidence="2">W744_W776</strain>
    </source>
</reference>
<evidence type="ECO:0000256" key="1">
    <source>
        <dbReference type="SAM" id="SignalP"/>
    </source>
</evidence>
<sequence length="88" mass="10025">MKCVHIFFVFAFAVLYMIFACVFADDATTCNPPCKEPNEFCPNLYFPSCLNYSKLGQICTDDYFLCRPPLKCIPEISFSVCQEDPNGK</sequence>
<accession>A0AAV6VGS9</accession>
<dbReference type="AlphaFoldDB" id="A0AAV6VGS9"/>
<organism evidence="2 3">
    <name type="scientific">Oedothorax gibbosus</name>
    <dbReference type="NCBI Taxonomy" id="931172"/>
    <lineage>
        <taxon>Eukaryota</taxon>
        <taxon>Metazoa</taxon>
        <taxon>Ecdysozoa</taxon>
        <taxon>Arthropoda</taxon>
        <taxon>Chelicerata</taxon>
        <taxon>Arachnida</taxon>
        <taxon>Araneae</taxon>
        <taxon>Araneomorphae</taxon>
        <taxon>Entelegynae</taxon>
        <taxon>Araneoidea</taxon>
        <taxon>Linyphiidae</taxon>
        <taxon>Erigoninae</taxon>
        <taxon>Oedothorax</taxon>
    </lineage>
</organism>
<dbReference type="EMBL" id="JAFNEN010000076">
    <property type="protein sequence ID" value="KAG8195874.1"/>
    <property type="molecule type" value="Genomic_DNA"/>
</dbReference>